<feature type="compositionally biased region" description="Basic residues" evidence="1">
    <location>
        <begin position="115"/>
        <end position="129"/>
    </location>
</feature>
<organism evidence="2 3">
    <name type="scientific">Marssonina brunnea f. sp. multigermtubi (strain MB_m1)</name>
    <name type="common">Marssonina leaf spot fungus</name>
    <dbReference type="NCBI Taxonomy" id="1072389"/>
    <lineage>
        <taxon>Eukaryota</taxon>
        <taxon>Fungi</taxon>
        <taxon>Dikarya</taxon>
        <taxon>Ascomycota</taxon>
        <taxon>Pezizomycotina</taxon>
        <taxon>Leotiomycetes</taxon>
        <taxon>Helotiales</taxon>
        <taxon>Drepanopezizaceae</taxon>
        <taxon>Drepanopeziza</taxon>
    </lineage>
</organism>
<name>K1X4X9_MARBU</name>
<dbReference type="EMBL" id="JH921441">
    <property type="protein sequence ID" value="EKD15713.1"/>
    <property type="molecule type" value="Genomic_DNA"/>
</dbReference>
<feature type="compositionally biased region" description="Basic and acidic residues" evidence="1">
    <location>
        <begin position="210"/>
        <end position="231"/>
    </location>
</feature>
<reference evidence="2 3" key="1">
    <citation type="journal article" date="2012" name="BMC Genomics">
        <title>Sequencing the genome of Marssonina brunnea reveals fungus-poplar co-evolution.</title>
        <authorList>
            <person name="Zhu S."/>
            <person name="Cao Y.-Z."/>
            <person name="Jiang C."/>
            <person name="Tan B.-Y."/>
            <person name="Wang Z."/>
            <person name="Feng S."/>
            <person name="Zhang L."/>
            <person name="Su X.-H."/>
            <person name="Brejova B."/>
            <person name="Vinar T."/>
            <person name="Xu M."/>
            <person name="Wang M.-X."/>
            <person name="Zhang S.-G."/>
            <person name="Huang M.-R."/>
            <person name="Wu R."/>
            <person name="Zhou Y."/>
        </authorList>
    </citation>
    <scope>NUCLEOTIDE SEQUENCE [LARGE SCALE GENOMIC DNA]</scope>
    <source>
        <strain evidence="2 3">MB_m1</strain>
    </source>
</reference>
<feature type="region of interest" description="Disordered" evidence="1">
    <location>
        <begin position="69"/>
        <end position="231"/>
    </location>
</feature>
<protein>
    <submittedName>
        <fullName evidence="2">Uncharacterized protein</fullName>
    </submittedName>
</protein>
<evidence type="ECO:0000256" key="1">
    <source>
        <dbReference type="SAM" id="MobiDB-lite"/>
    </source>
</evidence>
<dbReference type="GeneID" id="18762276"/>
<evidence type="ECO:0000313" key="2">
    <source>
        <dbReference type="EMBL" id="EKD15713.1"/>
    </source>
</evidence>
<feature type="compositionally biased region" description="Basic and acidic residues" evidence="1">
    <location>
        <begin position="14"/>
        <end position="33"/>
    </location>
</feature>
<evidence type="ECO:0000313" key="3">
    <source>
        <dbReference type="Proteomes" id="UP000006753"/>
    </source>
</evidence>
<accession>K1X4X9</accession>
<feature type="compositionally biased region" description="Gly residues" evidence="1">
    <location>
        <begin position="175"/>
        <end position="186"/>
    </location>
</feature>
<feature type="compositionally biased region" description="Basic and acidic residues" evidence="1">
    <location>
        <begin position="105"/>
        <end position="114"/>
    </location>
</feature>
<proteinExistence type="predicted"/>
<feature type="region of interest" description="Disordered" evidence="1">
    <location>
        <begin position="14"/>
        <end position="48"/>
    </location>
</feature>
<dbReference type="InParanoid" id="K1X4X9"/>
<dbReference type="Proteomes" id="UP000006753">
    <property type="component" value="Unassembled WGS sequence"/>
</dbReference>
<feature type="compositionally biased region" description="Basic and acidic residues" evidence="1">
    <location>
        <begin position="69"/>
        <end position="84"/>
    </location>
</feature>
<dbReference type="KEGG" id="mbe:MBM_06341"/>
<gene>
    <name evidence="2" type="ORF">MBM_06341</name>
</gene>
<dbReference type="RefSeq" id="XP_007294230.1">
    <property type="nucleotide sequence ID" value="XM_007294168.1"/>
</dbReference>
<dbReference type="HOGENOM" id="CLU_1069894_0_0_1"/>
<dbReference type="AlphaFoldDB" id="K1X4X9"/>
<keyword evidence="3" id="KW-1185">Reference proteome</keyword>
<feature type="compositionally biased region" description="Acidic residues" evidence="1">
    <location>
        <begin position="85"/>
        <end position="101"/>
    </location>
</feature>
<sequence>MPLRHIIAERVAEVLEKKTTTKTKTEGEGEMHRPAARRGRRGNDSDAPSLTEWLVRAAIPVVGKAVRDAIGRHQEGPREGLKFYDDDDENGSGDGDGDGDGDGAQADRFRESHRQRQRQRRLRRRRGRRSSPFGYTQDAALGRHGYAGREPHVSYGGGLEADWEGYIGDRKHGSDGGGGSGAGAGVGVLDHGALQGGDQRREQLKRKHRSREERRGKKNRNVEDRDDGERYYGRRLREEVVHVFEEGAWELGPSYFMIDA</sequence>